<gene>
    <name evidence="8" type="ORF">BDY21DRAFT_199903</name>
</gene>
<evidence type="ECO:0000256" key="2">
    <source>
        <dbReference type="ARBA" id="ARBA00006730"/>
    </source>
</evidence>
<dbReference type="OrthoDB" id="409956at2759"/>
<dbReference type="InterPro" id="IPR006076">
    <property type="entry name" value="FAD-dep_OxRdtase"/>
</dbReference>
<proteinExistence type="inferred from homology"/>
<evidence type="ECO:0000313" key="9">
    <source>
        <dbReference type="Proteomes" id="UP000799766"/>
    </source>
</evidence>
<dbReference type="SUPFAM" id="SSF51971">
    <property type="entry name" value="Nucleotide-binding domain"/>
    <property type="match status" value="1"/>
</dbReference>
<keyword evidence="9" id="KW-1185">Reference proteome</keyword>
<comment type="similarity">
    <text evidence="2">Belongs to the DAMOX/DASOX family.</text>
</comment>
<dbReference type="GO" id="GO:0003884">
    <property type="term" value="F:D-amino-acid oxidase activity"/>
    <property type="evidence" value="ECO:0007669"/>
    <property type="project" value="InterPro"/>
</dbReference>
<dbReference type="InterPro" id="IPR023209">
    <property type="entry name" value="DAO"/>
</dbReference>
<dbReference type="InterPro" id="IPR006181">
    <property type="entry name" value="D-amino_acid_oxidase_CS"/>
</dbReference>
<evidence type="ECO:0000256" key="3">
    <source>
        <dbReference type="ARBA" id="ARBA00022630"/>
    </source>
</evidence>
<keyword evidence="5" id="KW-0560">Oxidoreductase</keyword>
<evidence type="ECO:0000256" key="1">
    <source>
        <dbReference type="ARBA" id="ARBA00001974"/>
    </source>
</evidence>
<keyword evidence="3" id="KW-0285">Flavoprotein</keyword>
<dbReference type="Proteomes" id="UP000799766">
    <property type="component" value="Unassembled WGS sequence"/>
</dbReference>
<dbReference type="Pfam" id="PF01266">
    <property type="entry name" value="DAO"/>
    <property type="match status" value="1"/>
</dbReference>
<comment type="cofactor">
    <cofactor evidence="1 6">
        <name>FAD</name>
        <dbReference type="ChEBI" id="CHEBI:57692"/>
    </cofactor>
</comment>
<keyword evidence="4 6" id="KW-0274">FAD</keyword>
<feature type="binding site" evidence="6">
    <location>
        <position position="197"/>
    </location>
    <ligand>
        <name>FAD</name>
        <dbReference type="ChEBI" id="CHEBI:57692"/>
    </ligand>
</feature>
<organism evidence="8 9">
    <name type="scientific">Lineolata rhizophorae</name>
    <dbReference type="NCBI Taxonomy" id="578093"/>
    <lineage>
        <taxon>Eukaryota</taxon>
        <taxon>Fungi</taxon>
        <taxon>Dikarya</taxon>
        <taxon>Ascomycota</taxon>
        <taxon>Pezizomycotina</taxon>
        <taxon>Dothideomycetes</taxon>
        <taxon>Dothideomycetes incertae sedis</taxon>
        <taxon>Lineolatales</taxon>
        <taxon>Lineolataceae</taxon>
        <taxon>Lineolata</taxon>
    </lineage>
</organism>
<accession>A0A6A6P5M6</accession>
<dbReference type="GO" id="GO:0019478">
    <property type="term" value="P:D-amino acid catabolic process"/>
    <property type="evidence" value="ECO:0007669"/>
    <property type="project" value="TreeGrafter"/>
</dbReference>
<protein>
    <submittedName>
        <fullName evidence="8">D-amino acid oxidase</fullName>
    </submittedName>
</protein>
<name>A0A6A6P5M6_9PEZI</name>
<dbReference type="GO" id="GO:0005737">
    <property type="term" value="C:cytoplasm"/>
    <property type="evidence" value="ECO:0007669"/>
    <property type="project" value="TreeGrafter"/>
</dbReference>
<dbReference type="Gene3D" id="3.30.9.10">
    <property type="entry name" value="D-Amino Acid Oxidase, subunit A, domain 2"/>
    <property type="match status" value="1"/>
</dbReference>
<reference evidence="8" key="1">
    <citation type="journal article" date="2020" name="Stud. Mycol.">
        <title>101 Dothideomycetes genomes: a test case for predicting lifestyles and emergence of pathogens.</title>
        <authorList>
            <person name="Haridas S."/>
            <person name="Albert R."/>
            <person name="Binder M."/>
            <person name="Bloem J."/>
            <person name="Labutti K."/>
            <person name="Salamov A."/>
            <person name="Andreopoulos B."/>
            <person name="Baker S."/>
            <person name="Barry K."/>
            <person name="Bills G."/>
            <person name="Bluhm B."/>
            <person name="Cannon C."/>
            <person name="Castanera R."/>
            <person name="Culley D."/>
            <person name="Daum C."/>
            <person name="Ezra D."/>
            <person name="Gonzalez J."/>
            <person name="Henrissat B."/>
            <person name="Kuo A."/>
            <person name="Liang C."/>
            <person name="Lipzen A."/>
            <person name="Lutzoni F."/>
            <person name="Magnuson J."/>
            <person name="Mondo S."/>
            <person name="Nolan M."/>
            <person name="Ohm R."/>
            <person name="Pangilinan J."/>
            <person name="Park H.-J."/>
            <person name="Ramirez L."/>
            <person name="Alfaro M."/>
            <person name="Sun H."/>
            <person name="Tritt A."/>
            <person name="Yoshinaga Y."/>
            <person name="Zwiers L.-H."/>
            <person name="Turgeon B."/>
            <person name="Goodwin S."/>
            <person name="Spatafora J."/>
            <person name="Crous P."/>
            <person name="Grigoriev I."/>
        </authorList>
    </citation>
    <scope>NUCLEOTIDE SEQUENCE</scope>
    <source>
        <strain evidence="8">ATCC 16933</strain>
    </source>
</reference>
<dbReference type="PANTHER" id="PTHR11530:SF16">
    <property type="entry name" value="D-AMINO ACID OXIDASE (AFU_ORTHOLOGUE AFUA_5G11290)"/>
    <property type="match status" value="1"/>
</dbReference>
<dbReference type="GO" id="GO:0071949">
    <property type="term" value="F:FAD binding"/>
    <property type="evidence" value="ECO:0007669"/>
    <property type="project" value="InterPro"/>
</dbReference>
<feature type="domain" description="FAD dependent oxidoreductase" evidence="7">
    <location>
        <begin position="5"/>
        <end position="349"/>
    </location>
</feature>
<feature type="binding site" evidence="6">
    <location>
        <position position="337"/>
    </location>
    <ligand>
        <name>D-dopa</name>
        <dbReference type="ChEBI" id="CHEBI:149689"/>
    </ligand>
</feature>
<evidence type="ECO:0000256" key="6">
    <source>
        <dbReference type="PIRSR" id="PIRSR000189-1"/>
    </source>
</evidence>
<dbReference type="PANTHER" id="PTHR11530">
    <property type="entry name" value="D-AMINO ACID OXIDASE"/>
    <property type="match status" value="1"/>
</dbReference>
<evidence type="ECO:0000259" key="7">
    <source>
        <dbReference type="Pfam" id="PF01266"/>
    </source>
</evidence>
<evidence type="ECO:0000313" key="8">
    <source>
        <dbReference type="EMBL" id="KAF2459052.1"/>
    </source>
</evidence>
<evidence type="ECO:0000256" key="5">
    <source>
        <dbReference type="ARBA" id="ARBA00023002"/>
    </source>
</evidence>
<feature type="binding site" evidence="6">
    <location>
        <position position="247"/>
    </location>
    <ligand>
        <name>D-dopa</name>
        <dbReference type="ChEBI" id="CHEBI:149689"/>
    </ligand>
</feature>
<sequence length="364" mass="39010">MASAKVVVIGAGVSGLTTAFLLSKHSDLEITVVAKHVPGDYDIEYASPWAGANYLPVGASGTALAKYERDTWPELERLANEVPEAAIHFQDTYTFQRTKDAGSPTGNWMKELNRSDAWYKDVVPNFRKLEPSELPHGTDSGITFTSVCINTPVYLSWLQGQCLARGVIFKRAVVPDIATAATLHSSRKPATLVVNCTGLGSLKLGGVRDTTMYPARGQIVVVRNTPGEPGAMATLSGSDDGPEESVYIMNRAAGGGCILGGCLQKGNWESQPDPNLALRIMKRCVGLWPALTSGRGVEALDVVRHGVGLRPMREGGPRVEKEVIDGVTVVHNYGHAGYGYQASYGSAMEAEKLVLGALKERARL</sequence>
<dbReference type="PROSITE" id="PS00677">
    <property type="entry name" value="DAO"/>
    <property type="match status" value="1"/>
</dbReference>
<evidence type="ECO:0000256" key="4">
    <source>
        <dbReference type="ARBA" id="ARBA00022827"/>
    </source>
</evidence>
<dbReference type="EMBL" id="MU001676">
    <property type="protein sequence ID" value="KAF2459052.1"/>
    <property type="molecule type" value="Genomic_DNA"/>
</dbReference>
<dbReference type="SUPFAM" id="SSF54373">
    <property type="entry name" value="FAD-linked reductases, C-terminal domain"/>
    <property type="match status" value="1"/>
</dbReference>
<dbReference type="AlphaFoldDB" id="A0A6A6P5M6"/>
<dbReference type="PIRSF" id="PIRSF000189">
    <property type="entry name" value="D-aa_oxidase"/>
    <property type="match status" value="1"/>
</dbReference>
<dbReference type="Gene3D" id="3.40.50.720">
    <property type="entry name" value="NAD(P)-binding Rossmann-like Domain"/>
    <property type="match status" value="1"/>
</dbReference>